<sequence length="552" mass="59908">MTFAILSGLFGGLGLFLLGMHMMTKGLRNAAGPALRQILGKWTKTPLRGLFSGFMITALVQSSSAITVAVIGFVNAGLMNLPQSVGVIYGANIGTTVTGWIVSAVGVNVKIKALALPMIGVGAILRLTGGDSRWKHIGDALTGFGLFFLGIEVLQNAFKSVEAVIDLSAFNIGGFPGLVLFVLIGFALTLVMQSSSAAMALVLTAAMTGVVTLESAAAAVIGTNIGTTTTAGLSVIGATYNAKKVAAAHVLFNGATGLVALFLIPIFLRIADAIPAMSGPTHAATGLAVFHTAFNLLGVVIFLPFTRRLVTFLNEHIGKEFEQLGKPVYLDKNVLNAPTLAMDALFMELGRLGEMTRQTCQEALSSKFRHRDFIRNRASIDELTGHIRAFCVKMQHMDLPDQVATRLPRALRVIQYYRKTLNVINEVFKGHPLLDLSLQEPAKSVAHAFRRNVRDILNVAHTPCAEEFEDLDSMLLNLHDHYQDLKEELLLVGAKGDLEIDRMVALLDYYSRMRQMCEQAAKGTIYWSRLRSLNITCANADEENQYAWKPEE</sequence>
<evidence type="ECO:0000313" key="7">
    <source>
        <dbReference type="EMBL" id="QGY41036.1"/>
    </source>
</evidence>
<keyword evidence="3 6" id="KW-0812">Transmembrane</keyword>
<dbReference type="GO" id="GO:0005886">
    <property type="term" value="C:plasma membrane"/>
    <property type="evidence" value="ECO:0007669"/>
    <property type="project" value="UniProtKB-SubCell"/>
</dbReference>
<dbReference type="EMBL" id="CP046400">
    <property type="protein sequence ID" value="QGY41036.1"/>
    <property type="molecule type" value="Genomic_DNA"/>
</dbReference>
<dbReference type="PANTHER" id="PTHR10010:SF46">
    <property type="entry name" value="SODIUM-DEPENDENT PHOSPHATE TRANSPORT PROTEIN 2B"/>
    <property type="match status" value="1"/>
</dbReference>
<reference evidence="7 8" key="1">
    <citation type="submission" date="2019-11" db="EMBL/GenBank/DDBJ databases">
        <authorList>
            <person name="Zheng R.K."/>
            <person name="Sun C.M."/>
        </authorList>
    </citation>
    <scope>NUCLEOTIDE SEQUENCE [LARGE SCALE GENOMIC DNA]</scope>
    <source>
        <strain evidence="7 8">SRB007</strain>
    </source>
</reference>
<accession>A0A6I6JDV8</accession>
<keyword evidence="4 6" id="KW-1133">Transmembrane helix</keyword>
<keyword evidence="2" id="KW-1003">Cell membrane</keyword>
<comment type="subcellular location">
    <subcellularLocation>
        <location evidence="1">Cell membrane</location>
        <topology evidence="1">Multi-pass membrane protein</topology>
    </subcellularLocation>
</comment>
<feature type="transmembrane region" description="Helical" evidence="6">
    <location>
        <begin position="86"/>
        <end position="105"/>
    </location>
</feature>
<evidence type="ECO:0000256" key="3">
    <source>
        <dbReference type="ARBA" id="ARBA00022692"/>
    </source>
</evidence>
<name>A0A6I6JDV8_9BACT</name>
<organism evidence="7 8">
    <name type="scientific">Pseudodesulfovibrio cashew</name>
    <dbReference type="NCBI Taxonomy" id="2678688"/>
    <lineage>
        <taxon>Bacteria</taxon>
        <taxon>Pseudomonadati</taxon>
        <taxon>Thermodesulfobacteriota</taxon>
        <taxon>Desulfovibrionia</taxon>
        <taxon>Desulfovibrionales</taxon>
        <taxon>Desulfovibrionaceae</taxon>
    </lineage>
</organism>
<dbReference type="InterPro" id="IPR003841">
    <property type="entry name" value="Na/Pi_transpt"/>
</dbReference>
<keyword evidence="5 6" id="KW-0472">Membrane</keyword>
<gene>
    <name evidence="7" type="ORF">GM415_13170</name>
</gene>
<proteinExistence type="predicted"/>
<feature type="transmembrane region" description="Helical" evidence="6">
    <location>
        <begin position="140"/>
        <end position="158"/>
    </location>
</feature>
<evidence type="ECO:0000256" key="6">
    <source>
        <dbReference type="SAM" id="Phobius"/>
    </source>
</evidence>
<feature type="transmembrane region" description="Helical" evidence="6">
    <location>
        <begin position="198"/>
        <end position="226"/>
    </location>
</feature>
<evidence type="ECO:0000256" key="1">
    <source>
        <dbReference type="ARBA" id="ARBA00004651"/>
    </source>
</evidence>
<evidence type="ECO:0000313" key="8">
    <source>
        <dbReference type="Proteomes" id="UP000428328"/>
    </source>
</evidence>
<evidence type="ECO:0000256" key="2">
    <source>
        <dbReference type="ARBA" id="ARBA00022475"/>
    </source>
</evidence>
<feature type="transmembrane region" description="Helical" evidence="6">
    <location>
        <begin position="283"/>
        <end position="305"/>
    </location>
</feature>
<evidence type="ECO:0000256" key="5">
    <source>
        <dbReference type="ARBA" id="ARBA00023136"/>
    </source>
</evidence>
<keyword evidence="8" id="KW-1185">Reference proteome</keyword>
<dbReference type="AlphaFoldDB" id="A0A6I6JDV8"/>
<feature type="transmembrane region" description="Helical" evidence="6">
    <location>
        <begin position="246"/>
        <end position="271"/>
    </location>
</feature>
<feature type="transmembrane region" description="Helical" evidence="6">
    <location>
        <begin position="170"/>
        <end position="191"/>
    </location>
</feature>
<dbReference type="Proteomes" id="UP000428328">
    <property type="component" value="Chromosome"/>
</dbReference>
<evidence type="ECO:0000256" key="4">
    <source>
        <dbReference type="ARBA" id="ARBA00022989"/>
    </source>
</evidence>
<dbReference type="Pfam" id="PF02690">
    <property type="entry name" value="Na_Pi_cotrans"/>
    <property type="match status" value="2"/>
</dbReference>
<dbReference type="NCBIfam" id="NF037997">
    <property type="entry name" value="Na_Pi_symport"/>
    <property type="match status" value="1"/>
</dbReference>
<feature type="transmembrane region" description="Helical" evidence="6">
    <location>
        <begin position="52"/>
        <end position="74"/>
    </location>
</feature>
<dbReference type="GO" id="GO:0005436">
    <property type="term" value="F:sodium:phosphate symporter activity"/>
    <property type="evidence" value="ECO:0007669"/>
    <property type="project" value="InterPro"/>
</dbReference>
<dbReference type="KEGG" id="psel:GM415_13170"/>
<dbReference type="RefSeq" id="WP_158948912.1">
    <property type="nucleotide sequence ID" value="NZ_CP046400.1"/>
</dbReference>
<protein>
    <submittedName>
        <fullName evidence="7">Na/Pi cotransporter family protein</fullName>
    </submittedName>
</protein>
<dbReference type="PANTHER" id="PTHR10010">
    <property type="entry name" value="SOLUTE CARRIER FAMILY 34 SODIUM PHOSPHATE , MEMBER 2-RELATED"/>
    <property type="match status" value="1"/>
</dbReference>
<dbReference type="GO" id="GO:0044341">
    <property type="term" value="P:sodium-dependent phosphate transport"/>
    <property type="evidence" value="ECO:0007669"/>
    <property type="project" value="InterPro"/>
</dbReference>